<accession>A0ABR0HR63</accession>
<dbReference type="RefSeq" id="XP_062769065.1">
    <property type="nucleotide sequence ID" value="XM_062910176.1"/>
</dbReference>
<feature type="compositionally biased region" description="Low complexity" evidence="1">
    <location>
        <begin position="15"/>
        <end position="28"/>
    </location>
</feature>
<feature type="compositionally biased region" description="Polar residues" evidence="1">
    <location>
        <begin position="450"/>
        <end position="459"/>
    </location>
</feature>
<evidence type="ECO:0000313" key="3">
    <source>
        <dbReference type="Proteomes" id="UP001326199"/>
    </source>
</evidence>
<comment type="caution">
    <text evidence="2">The sequence shown here is derived from an EMBL/GenBank/DDBJ whole genome shotgun (WGS) entry which is preliminary data.</text>
</comment>
<feature type="region of interest" description="Disordered" evidence="1">
    <location>
        <begin position="1"/>
        <end position="209"/>
    </location>
</feature>
<feature type="compositionally biased region" description="Low complexity" evidence="1">
    <location>
        <begin position="113"/>
        <end position="131"/>
    </location>
</feature>
<feature type="region of interest" description="Disordered" evidence="1">
    <location>
        <begin position="286"/>
        <end position="360"/>
    </location>
</feature>
<organism evidence="2 3">
    <name type="scientific">Podospora pseudopauciseta</name>
    <dbReference type="NCBI Taxonomy" id="2093780"/>
    <lineage>
        <taxon>Eukaryota</taxon>
        <taxon>Fungi</taxon>
        <taxon>Dikarya</taxon>
        <taxon>Ascomycota</taxon>
        <taxon>Pezizomycotina</taxon>
        <taxon>Sordariomycetes</taxon>
        <taxon>Sordariomycetidae</taxon>
        <taxon>Sordariales</taxon>
        <taxon>Podosporaceae</taxon>
        <taxon>Podospora</taxon>
    </lineage>
</organism>
<evidence type="ECO:0000256" key="1">
    <source>
        <dbReference type="SAM" id="MobiDB-lite"/>
    </source>
</evidence>
<gene>
    <name evidence="2" type="ORF">QC763_211330</name>
</gene>
<dbReference type="EMBL" id="JAFFHB010000002">
    <property type="protein sequence ID" value="KAK4670395.1"/>
    <property type="molecule type" value="Genomic_DNA"/>
</dbReference>
<dbReference type="GeneID" id="87930519"/>
<proteinExistence type="predicted"/>
<name>A0ABR0HR63_9PEZI</name>
<keyword evidence="3" id="KW-1185">Reference proteome</keyword>
<feature type="compositionally biased region" description="Low complexity" evidence="1">
    <location>
        <begin position="41"/>
        <end position="53"/>
    </location>
</feature>
<feature type="compositionally biased region" description="Polar residues" evidence="1">
    <location>
        <begin position="193"/>
        <end position="203"/>
    </location>
</feature>
<feature type="compositionally biased region" description="Polar residues" evidence="1">
    <location>
        <begin position="160"/>
        <end position="170"/>
    </location>
</feature>
<feature type="region of interest" description="Disordered" evidence="1">
    <location>
        <begin position="440"/>
        <end position="479"/>
    </location>
</feature>
<protein>
    <submittedName>
        <fullName evidence="2">Uncharacterized protein</fullName>
    </submittedName>
</protein>
<reference evidence="2 3" key="1">
    <citation type="journal article" date="2023" name="bioRxiv">
        <title>High-quality genome assemblies of four members of thePodospora anserinaspecies complex.</title>
        <authorList>
            <person name="Ament-Velasquez S.L."/>
            <person name="Vogan A.A."/>
            <person name="Wallerman O."/>
            <person name="Hartmann F."/>
            <person name="Gautier V."/>
            <person name="Silar P."/>
            <person name="Giraud T."/>
            <person name="Johannesson H."/>
        </authorList>
    </citation>
    <scope>NUCLEOTIDE SEQUENCE [LARGE SCALE GENOMIC DNA]</scope>
    <source>
        <strain evidence="2 3">CBS 411.78</strain>
    </source>
</reference>
<feature type="compositionally biased region" description="Low complexity" evidence="1">
    <location>
        <begin position="171"/>
        <end position="188"/>
    </location>
</feature>
<feature type="compositionally biased region" description="Basic and acidic residues" evidence="1">
    <location>
        <begin position="461"/>
        <end position="479"/>
    </location>
</feature>
<dbReference type="Proteomes" id="UP001326199">
    <property type="component" value="Unassembled WGS sequence"/>
</dbReference>
<evidence type="ECO:0000313" key="2">
    <source>
        <dbReference type="EMBL" id="KAK4670395.1"/>
    </source>
</evidence>
<sequence>MDVYNNRADGPPGGSDSSELSPQSSSSSNPEVAVDLNSAITRTTTTTTTTTTTKSKRRRSFPLGFVTGVLFSSNSDPSSFVDGTRAEGRPVGSSGKNSTTATALRKLSNRFPSAAESGGSEQGSLTTTTTTGPVVVRTYSGGGGDQRRRNRRGRVLSSGVATTGSSNLDVTTTTTQATLSSEETTAATMPPKQHQSGSASSKPRSGFLLGGWTWGGREQRRQEEPKLPPLEAFSFRSFVQDAGQQQQGDISADLDRIAEICARSRYSLSNQYEVHVAPHGSGAGFVTEQQQQQQQQPRSRRGKKSVAEGRLETIMSCSRSCSSEGGDGMRQQQKGAGEVVEGVRGRKGKGGGESSKRLERKRSASFANAIMEGEGGLVKGEVVAPRVSGSDIGVRTCSSTTATEGVWQQQQPRYYEELPHEGHQSHYTYYNQNPRSSSGNLFGSWVPWQTPASSSTPQGRRNAEGRLRELLKAPSEGRR</sequence>